<comment type="caution">
    <text evidence="1">The sequence shown here is derived from an EMBL/GenBank/DDBJ whole genome shotgun (WGS) entry which is preliminary data.</text>
</comment>
<protein>
    <submittedName>
        <fullName evidence="1">SIMPL domain-containing protein</fullName>
    </submittedName>
</protein>
<dbReference type="InterPro" id="IPR016907">
    <property type="entry name" value="UCP029033"/>
</dbReference>
<dbReference type="GO" id="GO:0006974">
    <property type="term" value="P:DNA damage response"/>
    <property type="evidence" value="ECO:0007669"/>
    <property type="project" value="TreeGrafter"/>
</dbReference>
<reference evidence="1" key="2">
    <citation type="journal article" date="2021" name="PeerJ">
        <title>Extensive microbial diversity within the chicken gut microbiome revealed by metagenomics and culture.</title>
        <authorList>
            <person name="Gilroy R."/>
            <person name="Ravi A."/>
            <person name="Getino M."/>
            <person name="Pursley I."/>
            <person name="Horton D.L."/>
            <person name="Alikhan N.F."/>
            <person name="Baker D."/>
            <person name="Gharbi K."/>
            <person name="Hall N."/>
            <person name="Watson M."/>
            <person name="Adriaenssens E.M."/>
            <person name="Foster-Nyarko E."/>
            <person name="Jarju S."/>
            <person name="Secka A."/>
            <person name="Antonio M."/>
            <person name="Oren A."/>
            <person name="Chaudhuri R.R."/>
            <person name="La Ragione R."/>
            <person name="Hildebrand F."/>
            <person name="Pallen M.J."/>
        </authorList>
    </citation>
    <scope>NUCLEOTIDE SEQUENCE</scope>
    <source>
        <strain evidence="1">G3-4614</strain>
    </source>
</reference>
<accession>A0A9D9H7A0</accession>
<sequence length="235" mass="26294">MEKNKMLFAALILAAGIFFGGLAIGNALTNFKKADRCVYVRGLAEREVKADNVIWPLVYKETGNNLSAIYDNIKTKNGIITSFLKKEGLTDSEIFVSAPEIIDMEAERYQSNVLDYRYNVTSVITVSSEKVDLVRDLITRQVELLKKGVAITGGDYRYNVVFSFNGLNEIKPEMIEEATKNAREAAEKFAIDSDSKLGKIKDASQGLFSISDRDSNTPYIKEVRVVTSVNYFLED</sequence>
<dbReference type="Proteomes" id="UP000823636">
    <property type="component" value="Unassembled WGS sequence"/>
</dbReference>
<dbReference type="EMBL" id="JADIMW010000026">
    <property type="protein sequence ID" value="MBO8437797.1"/>
    <property type="molecule type" value="Genomic_DNA"/>
</dbReference>
<dbReference type="InterPro" id="IPR052022">
    <property type="entry name" value="26kDa_periplasmic_antigen"/>
</dbReference>
<name>A0A9D9H7A0_9BACT</name>
<dbReference type="InterPro" id="IPR007497">
    <property type="entry name" value="SIMPL/DUF541"/>
</dbReference>
<proteinExistence type="predicted"/>
<gene>
    <name evidence="1" type="ORF">IAC54_02720</name>
</gene>
<reference evidence="1" key="1">
    <citation type="submission" date="2020-10" db="EMBL/GenBank/DDBJ databases">
        <authorList>
            <person name="Gilroy R."/>
        </authorList>
    </citation>
    <scope>NUCLEOTIDE SEQUENCE</scope>
    <source>
        <strain evidence="1">G3-4614</strain>
    </source>
</reference>
<dbReference type="PANTHER" id="PTHR34387">
    <property type="entry name" value="SLR1258 PROTEIN"/>
    <property type="match status" value="1"/>
</dbReference>
<evidence type="ECO:0000313" key="2">
    <source>
        <dbReference type="Proteomes" id="UP000823636"/>
    </source>
</evidence>
<organism evidence="1 2">
    <name type="scientific">Candidatus Caccoplasma merdipullorum</name>
    <dbReference type="NCBI Taxonomy" id="2840718"/>
    <lineage>
        <taxon>Bacteria</taxon>
        <taxon>Pseudomonadati</taxon>
        <taxon>Bacteroidota</taxon>
        <taxon>Bacteroidia</taxon>
        <taxon>Bacteroidales</taxon>
        <taxon>Bacteroidaceae</taxon>
        <taxon>Bacteroidaceae incertae sedis</taxon>
        <taxon>Candidatus Caccoplasma</taxon>
    </lineage>
</organism>
<dbReference type="PIRSF" id="PIRSF029033">
    <property type="entry name" value="UCP029033"/>
    <property type="match status" value="1"/>
</dbReference>
<dbReference type="Pfam" id="PF04402">
    <property type="entry name" value="SIMPL"/>
    <property type="match status" value="1"/>
</dbReference>
<dbReference type="PANTHER" id="PTHR34387:SF2">
    <property type="entry name" value="SLR1258 PROTEIN"/>
    <property type="match status" value="1"/>
</dbReference>
<dbReference type="AlphaFoldDB" id="A0A9D9H7A0"/>
<evidence type="ECO:0000313" key="1">
    <source>
        <dbReference type="EMBL" id="MBO8437797.1"/>
    </source>
</evidence>